<feature type="repeat" description="ANK" evidence="7">
    <location>
        <begin position="171"/>
        <end position="203"/>
    </location>
</feature>
<evidence type="ECO:0000256" key="9">
    <source>
        <dbReference type="SAM" id="Phobius"/>
    </source>
</evidence>
<dbReference type="InterPro" id="IPR036770">
    <property type="entry name" value="Ankyrin_rpt-contain_sf"/>
</dbReference>
<evidence type="ECO:0000256" key="6">
    <source>
        <dbReference type="ARBA" id="ARBA00023136"/>
    </source>
</evidence>
<comment type="subcellular location">
    <subcellularLocation>
        <location evidence="1">Membrane</location>
        <topology evidence="1">Multi-pass membrane protein</topology>
    </subcellularLocation>
</comment>
<keyword evidence="2 9" id="KW-0812">Transmembrane</keyword>
<name>A0A2P5BZV2_PARAD</name>
<dbReference type="PROSITE" id="PS50297">
    <property type="entry name" value="ANK_REP_REGION"/>
    <property type="match status" value="1"/>
</dbReference>
<feature type="region of interest" description="Disordered" evidence="8">
    <location>
        <begin position="636"/>
        <end position="668"/>
    </location>
</feature>
<dbReference type="Pfam" id="PF13962">
    <property type="entry name" value="PGG"/>
    <property type="match status" value="1"/>
</dbReference>
<feature type="transmembrane region" description="Helical" evidence="9">
    <location>
        <begin position="566"/>
        <end position="588"/>
    </location>
</feature>
<evidence type="ECO:0000256" key="5">
    <source>
        <dbReference type="ARBA" id="ARBA00023043"/>
    </source>
</evidence>
<dbReference type="InterPro" id="IPR002110">
    <property type="entry name" value="Ankyrin_rpt"/>
</dbReference>
<keyword evidence="6 9" id="KW-0472">Membrane</keyword>
<keyword evidence="4 9" id="KW-1133">Transmembrane helix</keyword>
<feature type="compositionally biased region" description="Low complexity" evidence="8">
    <location>
        <begin position="402"/>
        <end position="427"/>
    </location>
</feature>
<dbReference type="Gene3D" id="1.25.40.20">
    <property type="entry name" value="Ankyrin repeat-containing domain"/>
    <property type="match status" value="2"/>
</dbReference>
<organism evidence="11 12">
    <name type="scientific">Parasponia andersonii</name>
    <name type="common">Sponia andersonii</name>
    <dbReference type="NCBI Taxonomy" id="3476"/>
    <lineage>
        <taxon>Eukaryota</taxon>
        <taxon>Viridiplantae</taxon>
        <taxon>Streptophyta</taxon>
        <taxon>Embryophyta</taxon>
        <taxon>Tracheophyta</taxon>
        <taxon>Spermatophyta</taxon>
        <taxon>Magnoliopsida</taxon>
        <taxon>eudicotyledons</taxon>
        <taxon>Gunneridae</taxon>
        <taxon>Pentapetalae</taxon>
        <taxon>rosids</taxon>
        <taxon>fabids</taxon>
        <taxon>Rosales</taxon>
        <taxon>Cannabaceae</taxon>
        <taxon>Parasponia</taxon>
    </lineage>
</organism>
<gene>
    <name evidence="11" type="ORF">PanWU01x14_195490</name>
</gene>
<dbReference type="Proteomes" id="UP000237105">
    <property type="component" value="Unassembled WGS sequence"/>
</dbReference>
<feature type="domain" description="PGG" evidence="10">
    <location>
        <begin position="478"/>
        <end position="587"/>
    </location>
</feature>
<evidence type="ECO:0000313" key="12">
    <source>
        <dbReference type="Proteomes" id="UP000237105"/>
    </source>
</evidence>
<accession>A0A2P5BZV2</accession>
<keyword evidence="5 7" id="KW-0040">ANK repeat</keyword>
<dbReference type="PANTHER" id="PTHR24186">
    <property type="entry name" value="PROTEIN PHOSPHATASE 1 REGULATORY SUBUNIT"/>
    <property type="match status" value="1"/>
</dbReference>
<dbReference type="InterPro" id="IPR026961">
    <property type="entry name" value="PGG_dom"/>
</dbReference>
<dbReference type="STRING" id="3476.A0A2P5BZV2"/>
<keyword evidence="3" id="KW-0677">Repeat</keyword>
<feature type="region of interest" description="Disordered" evidence="8">
    <location>
        <begin position="398"/>
        <end position="434"/>
    </location>
</feature>
<feature type="transmembrane region" description="Helical" evidence="9">
    <location>
        <begin position="482"/>
        <end position="503"/>
    </location>
</feature>
<dbReference type="PANTHER" id="PTHR24186:SF38">
    <property type="entry name" value="ANKYRIN REPEAT FAMILY PROTEIN"/>
    <property type="match status" value="1"/>
</dbReference>
<evidence type="ECO:0000256" key="4">
    <source>
        <dbReference type="ARBA" id="ARBA00022989"/>
    </source>
</evidence>
<reference evidence="12" key="1">
    <citation type="submission" date="2016-06" db="EMBL/GenBank/DDBJ databases">
        <title>Parallel loss of symbiosis genes in relatives of nitrogen-fixing non-legume Parasponia.</title>
        <authorList>
            <person name="Van Velzen R."/>
            <person name="Holmer R."/>
            <person name="Bu F."/>
            <person name="Rutten L."/>
            <person name="Van Zeijl A."/>
            <person name="Liu W."/>
            <person name="Santuari L."/>
            <person name="Cao Q."/>
            <person name="Sharma T."/>
            <person name="Shen D."/>
            <person name="Roswanjaya Y."/>
            <person name="Wardhani T."/>
            <person name="Kalhor M.S."/>
            <person name="Jansen J."/>
            <person name="Van den Hoogen J."/>
            <person name="Gungor B."/>
            <person name="Hartog M."/>
            <person name="Hontelez J."/>
            <person name="Verver J."/>
            <person name="Yang W.-C."/>
            <person name="Schijlen E."/>
            <person name="Repin R."/>
            <person name="Schilthuizen M."/>
            <person name="Schranz E."/>
            <person name="Heidstra R."/>
            <person name="Miyata K."/>
            <person name="Fedorova E."/>
            <person name="Kohlen W."/>
            <person name="Bisseling T."/>
            <person name="Smit S."/>
            <person name="Geurts R."/>
        </authorList>
    </citation>
    <scope>NUCLEOTIDE SEQUENCE [LARGE SCALE GENOMIC DNA]</scope>
    <source>
        <strain evidence="12">cv. WU1-14</strain>
    </source>
</reference>
<sequence length="668" mass="73365">MDTSLVEAIRTNDISTFNSLVQKNEGILDQREANSMNSVLHLASKFGHLDMLANIITLRPDMVAAENKDLETPFHEASCSGNAKILNLLLEANPEAARKLNSLNKTPLFLACVSGHVDAVSLLLAQPGLLRLGEDGYDRTCIHVAASAGHTGVVMELLNVYPGFAQMVDEDGNSPLHCASVGGHREITGMLLKFDPKLAQKYNNGGFTPLHLATMNYKFAVIQGFVTMAAASFECRTREGDTVFHLAVKHGQYDALMFLINICNGTSLFDCPDRFGNNVLHLAISGGHHEMTEYLINKTKVDINSRNSRALTALDLLDQAKDNPENRRLKAMVHKVGAKRSIELTYLPPRAPRTSFRPVPLPLENIPQRILKENEMQVLSKPPPPRAEDEWRIRIQNYETGSPSSKATSSSLSSPHSRSSCLSSPSPRLHVEEGAESLLSPSNIGHEQTLCQRHQEIRAGILNKRRNKHHHRRKVYTEALQNARNTIILVAILIATVTFAAGISPPGGVYQQGDMKGKSTAGETTAFKVFAISNDLALFTSLSIVVVLVSIIPYRRKAQMRLLSYAHKVMWAAVAFMATSYVAAMWMISPHGRGGVMVLVVVLAVSGGTVGTVYIALGKKLVDHWLTKNRWRETRERGVEGVGDDDDPEMGSENSDVASSFHKGCHSY</sequence>
<dbReference type="SMART" id="SM00248">
    <property type="entry name" value="ANK"/>
    <property type="match status" value="8"/>
</dbReference>
<dbReference type="Pfam" id="PF12796">
    <property type="entry name" value="Ank_2"/>
    <property type="match status" value="3"/>
</dbReference>
<dbReference type="SUPFAM" id="SSF48403">
    <property type="entry name" value="Ankyrin repeat"/>
    <property type="match status" value="1"/>
</dbReference>
<dbReference type="GO" id="GO:0005886">
    <property type="term" value="C:plasma membrane"/>
    <property type="evidence" value="ECO:0007669"/>
    <property type="project" value="TreeGrafter"/>
</dbReference>
<evidence type="ECO:0000256" key="2">
    <source>
        <dbReference type="ARBA" id="ARBA00022692"/>
    </source>
</evidence>
<dbReference type="AlphaFoldDB" id="A0A2P5BZV2"/>
<evidence type="ECO:0000259" key="10">
    <source>
        <dbReference type="Pfam" id="PF13962"/>
    </source>
</evidence>
<feature type="transmembrane region" description="Helical" evidence="9">
    <location>
        <begin position="594"/>
        <end position="617"/>
    </location>
</feature>
<feature type="transmembrane region" description="Helical" evidence="9">
    <location>
        <begin position="536"/>
        <end position="554"/>
    </location>
</feature>
<dbReference type="PROSITE" id="PS50088">
    <property type="entry name" value="ANK_REPEAT"/>
    <property type="match status" value="1"/>
</dbReference>
<dbReference type="OrthoDB" id="20872at2759"/>
<evidence type="ECO:0000256" key="8">
    <source>
        <dbReference type="SAM" id="MobiDB-lite"/>
    </source>
</evidence>
<comment type="caution">
    <text evidence="11">The sequence shown here is derived from an EMBL/GenBank/DDBJ whole genome shotgun (WGS) entry which is preliminary data.</text>
</comment>
<evidence type="ECO:0000256" key="7">
    <source>
        <dbReference type="PROSITE-ProRule" id="PRU00023"/>
    </source>
</evidence>
<keyword evidence="12" id="KW-1185">Reference proteome</keyword>
<dbReference type="EMBL" id="JXTB01000196">
    <property type="protein sequence ID" value="PON54320.1"/>
    <property type="molecule type" value="Genomic_DNA"/>
</dbReference>
<evidence type="ECO:0000313" key="11">
    <source>
        <dbReference type="EMBL" id="PON54320.1"/>
    </source>
</evidence>
<proteinExistence type="predicted"/>
<evidence type="ECO:0000256" key="3">
    <source>
        <dbReference type="ARBA" id="ARBA00022737"/>
    </source>
</evidence>
<evidence type="ECO:0000256" key="1">
    <source>
        <dbReference type="ARBA" id="ARBA00004141"/>
    </source>
</evidence>
<protein>
    <submittedName>
        <fullName evidence="11">Transmembrane protein</fullName>
    </submittedName>
</protein>